<evidence type="ECO:0000313" key="2">
    <source>
        <dbReference type="Proteomes" id="UP001195724"/>
    </source>
</evidence>
<proteinExistence type="predicted"/>
<name>A0ABS2S2L8_9PSEU</name>
<accession>A0ABS2S2L8</accession>
<organism evidence="1 2">
    <name type="scientific">Saccharothrix algeriensis</name>
    <dbReference type="NCBI Taxonomy" id="173560"/>
    <lineage>
        <taxon>Bacteria</taxon>
        <taxon>Bacillati</taxon>
        <taxon>Actinomycetota</taxon>
        <taxon>Actinomycetes</taxon>
        <taxon>Pseudonocardiales</taxon>
        <taxon>Pseudonocardiaceae</taxon>
        <taxon>Saccharothrix</taxon>
    </lineage>
</organism>
<gene>
    <name evidence="1" type="ORF">JOE68_001339</name>
</gene>
<keyword evidence="2" id="KW-1185">Reference proteome</keyword>
<sequence>MLLARPVPDVPDDQCDSDAKTVDLARHATNFAYFAMWCSNAAPACTARVGRWKSPSTW</sequence>
<comment type="caution">
    <text evidence="1">The sequence shown here is derived from an EMBL/GenBank/DDBJ whole genome shotgun (WGS) entry which is preliminary data.</text>
</comment>
<dbReference type="RefSeq" id="WP_204841444.1">
    <property type="nucleotide sequence ID" value="NZ_JAFBCL010000001.1"/>
</dbReference>
<dbReference type="Proteomes" id="UP001195724">
    <property type="component" value="Unassembled WGS sequence"/>
</dbReference>
<protein>
    <submittedName>
        <fullName evidence="1">Uncharacterized protein</fullName>
    </submittedName>
</protein>
<reference evidence="1 2" key="1">
    <citation type="submission" date="2021-01" db="EMBL/GenBank/DDBJ databases">
        <title>Sequencing the genomes of 1000 actinobacteria strains.</title>
        <authorList>
            <person name="Klenk H.-P."/>
        </authorList>
    </citation>
    <scope>NUCLEOTIDE SEQUENCE [LARGE SCALE GENOMIC DNA]</scope>
    <source>
        <strain evidence="1 2">DSM 44581</strain>
    </source>
</reference>
<evidence type="ECO:0000313" key="1">
    <source>
        <dbReference type="EMBL" id="MBM7810474.1"/>
    </source>
</evidence>
<dbReference type="EMBL" id="JAFBCL010000001">
    <property type="protein sequence ID" value="MBM7810474.1"/>
    <property type="molecule type" value="Genomic_DNA"/>
</dbReference>